<dbReference type="Pfam" id="PF18720">
    <property type="entry name" value="EGF_Tenascin"/>
    <property type="match status" value="2"/>
</dbReference>
<dbReference type="EMBL" id="GL871426">
    <property type="protein sequence ID" value="EGC29488.1"/>
    <property type="molecule type" value="Genomic_DNA"/>
</dbReference>
<dbReference type="SMART" id="SM00181">
    <property type="entry name" value="EGF"/>
    <property type="match status" value="3"/>
</dbReference>
<dbReference type="VEuPathDB" id="AmoebaDB:DICPUDRAFT_158929"/>
<reference evidence="9" key="1">
    <citation type="journal article" date="2011" name="Genome Biol.">
        <title>Comparative genomics of the social amoebae Dictyostelium discoideum and Dictyostelium purpureum.</title>
        <authorList>
            <consortium name="US DOE Joint Genome Institute (JGI-PGF)"/>
            <person name="Sucgang R."/>
            <person name="Kuo A."/>
            <person name="Tian X."/>
            <person name="Salerno W."/>
            <person name="Parikh A."/>
            <person name="Feasley C.L."/>
            <person name="Dalin E."/>
            <person name="Tu H."/>
            <person name="Huang E."/>
            <person name="Barry K."/>
            <person name="Lindquist E."/>
            <person name="Shapiro H."/>
            <person name="Bruce D."/>
            <person name="Schmutz J."/>
            <person name="Salamov A."/>
            <person name="Fey P."/>
            <person name="Gaudet P."/>
            <person name="Anjard C."/>
            <person name="Babu M.M."/>
            <person name="Basu S."/>
            <person name="Bushmanova Y."/>
            <person name="van der Wel H."/>
            <person name="Katoh-Kurasawa M."/>
            <person name="Dinh C."/>
            <person name="Coutinho P.M."/>
            <person name="Saito T."/>
            <person name="Elias M."/>
            <person name="Schaap P."/>
            <person name="Kay R.R."/>
            <person name="Henrissat B."/>
            <person name="Eichinger L."/>
            <person name="Rivero F."/>
            <person name="Putnam N.H."/>
            <person name="West C.M."/>
            <person name="Loomis W.F."/>
            <person name="Chisholm R.L."/>
            <person name="Shaulsky G."/>
            <person name="Strassmann J.E."/>
            <person name="Queller D.C."/>
            <person name="Kuspa A."/>
            <person name="Grigoriev I.V."/>
        </authorList>
    </citation>
    <scope>NUCLEOTIDE SEQUENCE [LARGE SCALE GENOMIC DNA]</scope>
    <source>
        <strain evidence="9">QSDP1</strain>
    </source>
</reference>
<organism evidence="8 9">
    <name type="scientific">Dictyostelium purpureum</name>
    <name type="common">Slime mold</name>
    <dbReference type="NCBI Taxonomy" id="5786"/>
    <lineage>
        <taxon>Eukaryota</taxon>
        <taxon>Amoebozoa</taxon>
        <taxon>Evosea</taxon>
        <taxon>Eumycetozoa</taxon>
        <taxon>Dictyostelia</taxon>
        <taxon>Dictyosteliales</taxon>
        <taxon>Dictyosteliaceae</taxon>
        <taxon>Dictyostelium</taxon>
    </lineage>
</organism>
<feature type="transmembrane region" description="Helical" evidence="5">
    <location>
        <begin position="730"/>
        <end position="753"/>
    </location>
</feature>
<dbReference type="PANTHER" id="PTHR14949">
    <property type="entry name" value="EGF-LIKE-DOMAIN, MULTIPLE 7, 8"/>
    <property type="match status" value="1"/>
</dbReference>
<dbReference type="GO" id="GO:0007015">
    <property type="term" value="P:actin filament organization"/>
    <property type="evidence" value="ECO:0007669"/>
    <property type="project" value="EnsemblProtists"/>
</dbReference>
<dbReference type="GO" id="GO:0031589">
    <property type="term" value="P:cell-substrate adhesion"/>
    <property type="evidence" value="ECO:0007669"/>
    <property type="project" value="EnsemblProtists"/>
</dbReference>
<feature type="transmembrane region" description="Helical" evidence="5">
    <location>
        <begin position="585"/>
        <end position="604"/>
    </location>
</feature>
<dbReference type="Gene3D" id="2.170.300.10">
    <property type="entry name" value="Tie2 ligand-binding domain superfamily"/>
    <property type="match status" value="1"/>
</dbReference>
<feature type="transmembrane region" description="Helical" evidence="5">
    <location>
        <begin position="705"/>
        <end position="724"/>
    </location>
</feature>
<feature type="transmembrane region" description="Helical" evidence="5">
    <location>
        <begin position="877"/>
        <end position="902"/>
    </location>
</feature>
<keyword evidence="5" id="KW-1133">Transmembrane helix</keyword>
<dbReference type="PROSITE" id="PS50026">
    <property type="entry name" value="EGF_3"/>
    <property type="match status" value="1"/>
</dbReference>
<feature type="transmembrane region" description="Helical" evidence="5">
    <location>
        <begin position="659"/>
        <end position="684"/>
    </location>
</feature>
<accession>F1A2U9</accession>
<dbReference type="InParanoid" id="F1A2U9"/>
<dbReference type="RefSeq" id="XP_003293997.1">
    <property type="nucleotide sequence ID" value="XM_003293949.1"/>
</dbReference>
<evidence type="ECO:0000256" key="4">
    <source>
        <dbReference type="PROSITE-ProRule" id="PRU00076"/>
    </source>
</evidence>
<dbReference type="GeneID" id="10505306"/>
<dbReference type="GO" id="GO:0034394">
    <property type="term" value="P:protein localization to cell surface"/>
    <property type="evidence" value="ECO:0007669"/>
    <property type="project" value="EnsemblProtists"/>
</dbReference>
<evidence type="ECO:0000313" key="9">
    <source>
        <dbReference type="Proteomes" id="UP000001064"/>
    </source>
</evidence>
<dbReference type="FunCoup" id="F1A2U9">
    <property type="interactions" value="64"/>
</dbReference>
<comment type="caution">
    <text evidence="4">Lacks conserved residue(s) required for the propagation of feature annotation.</text>
</comment>
<feature type="signal peptide" evidence="6">
    <location>
        <begin position="1"/>
        <end position="23"/>
    </location>
</feature>
<keyword evidence="4" id="KW-0245">EGF-like domain</keyword>
<feature type="domain" description="EGF-like" evidence="7">
    <location>
        <begin position="427"/>
        <end position="460"/>
    </location>
</feature>
<dbReference type="AlphaFoldDB" id="F1A2U9"/>
<dbReference type="OMA" id="RKPYFDH"/>
<feature type="transmembrane region" description="Helical" evidence="5">
    <location>
        <begin position="817"/>
        <end position="840"/>
    </location>
</feature>
<dbReference type="eggNOG" id="KOG1225">
    <property type="taxonomic scope" value="Eukaryota"/>
</dbReference>
<feature type="transmembrane region" description="Helical" evidence="5">
    <location>
        <begin position="513"/>
        <end position="536"/>
    </location>
</feature>
<keyword evidence="1 6" id="KW-0732">Signal</keyword>
<feature type="disulfide bond" evidence="4">
    <location>
        <begin position="450"/>
        <end position="459"/>
    </location>
</feature>
<evidence type="ECO:0000256" key="5">
    <source>
        <dbReference type="SAM" id="Phobius"/>
    </source>
</evidence>
<evidence type="ECO:0000313" key="8">
    <source>
        <dbReference type="EMBL" id="EGC29488.1"/>
    </source>
</evidence>
<evidence type="ECO:0000256" key="6">
    <source>
        <dbReference type="SAM" id="SignalP"/>
    </source>
</evidence>
<gene>
    <name evidence="8" type="ORF">DICPUDRAFT_158929</name>
</gene>
<sequence length="930" mass="102868">MKFFYKIITLWVIIGILSINIHAQLDNHFSDPVAYKYGDNYQFSIDVVAEIDGVLRYLGFGDSNYITFPVQDAKTIVDTETTTPETYFYQYALNSDIPYGATKTEDFIYVAGIGSFFKFEYGKDGSSTLVINNGRYTIPSGGAVSYGKMVFILGSEISVNGQPVLLIYDEAKGGAFTDIDTDFERLELPTGIETVYSIKIDSSKGVIFIGCDNSKVVIYDIASNSFIATYTPTDANLRVDAMTLDTQRTILYSCTYTQNGAIAVISINYEDPTDPVLISKVSIEGEGCVAGQVDMEAGQVFFITETSGGTQLIGFSPDGSNQNSLTNPIDSGGPISMYVNSSNSEIILFFEDALYTLNYQNTCPLSCSNRGNCNYGVCECAPHFTGDGCELALCDTAELNNCTSPSNGVCNDGSCSCTSSFSGLDCSIKICPYNCNQRGTCLTGNFTCVCDEGFEGEACESQSKCPALTSSKRCVARADCGWCEVDGVCVEGDKFGPKEGFCRTWFFDQDVEIGVIALAIIFICCIGILYIIDIATTIPIDIRRSKDYKEEYKSGQHPKATHEEASILWWRDQRSHKAWTLMDQFQFIALVSHIGVVFPGRFISFTEYLDWSNLGIPFPPAINPPQVWTGESTPTRSILSMAQYENSLGSGDLYLLPNILFWFGLLCAAFLVPLLITLLVVSFIEKLIHWKEVITNRLIHVTIRILSFGYIGILLAASFAMVTPLNDYRIIIPGAIIFVLYGIGLPVAIWFLLNVPEARLHHPTFKQQFGCLYVHFKPKTDHRFAVFMFIKRFIMAVIVGILAFKPLSAQPLTNTDLAVPIVQVIVIDAALIGYAVLLFIRKPFFDHYQLWLEYLLAAINVVTCSLSLTHIKSPSAAGELIACLIQAIALIAVIASYIISWLQMRSKFLKKIQGFFSCCKKEDQTIEMKG</sequence>
<evidence type="ECO:0000256" key="2">
    <source>
        <dbReference type="ARBA" id="ARBA00023157"/>
    </source>
</evidence>
<keyword evidence="3" id="KW-0325">Glycoprotein</keyword>
<evidence type="ECO:0000256" key="3">
    <source>
        <dbReference type="ARBA" id="ARBA00023180"/>
    </source>
</evidence>
<dbReference type="GO" id="GO:0006909">
    <property type="term" value="P:phagocytosis"/>
    <property type="evidence" value="ECO:0007669"/>
    <property type="project" value="EnsemblProtists"/>
</dbReference>
<proteinExistence type="predicted"/>
<feature type="transmembrane region" description="Helical" evidence="5">
    <location>
        <begin position="784"/>
        <end position="805"/>
    </location>
</feature>
<feature type="transmembrane region" description="Helical" evidence="5">
    <location>
        <begin position="852"/>
        <end position="871"/>
    </location>
</feature>
<dbReference type="PANTHER" id="PTHR14949:SF56">
    <property type="entry name" value="EGF-LIKE-DOMAIN, MULTIPLE 7"/>
    <property type="match status" value="1"/>
</dbReference>
<dbReference type="Pfam" id="PF23106">
    <property type="entry name" value="EGF_Teneurin"/>
    <property type="match status" value="1"/>
</dbReference>
<dbReference type="InterPro" id="IPR000742">
    <property type="entry name" value="EGF"/>
</dbReference>
<dbReference type="OrthoDB" id="6130531at2759"/>
<dbReference type="GO" id="GO:0005938">
    <property type="term" value="C:cell cortex"/>
    <property type="evidence" value="ECO:0007669"/>
    <property type="project" value="EnsemblProtists"/>
</dbReference>
<dbReference type="PROSITE" id="PS01186">
    <property type="entry name" value="EGF_2"/>
    <property type="match status" value="1"/>
</dbReference>
<keyword evidence="5" id="KW-0812">Transmembrane</keyword>
<dbReference type="STRING" id="5786.F1A2U9"/>
<keyword evidence="2 4" id="KW-1015">Disulfide bond</keyword>
<name>F1A2U9_DICPU</name>
<dbReference type="GO" id="GO:0050821">
    <property type="term" value="P:protein stabilization"/>
    <property type="evidence" value="ECO:0007669"/>
    <property type="project" value="EnsemblProtists"/>
</dbReference>
<dbReference type="GO" id="GO:0000902">
    <property type="term" value="P:cell morphogenesis"/>
    <property type="evidence" value="ECO:0007669"/>
    <property type="project" value="EnsemblProtists"/>
</dbReference>
<evidence type="ECO:0000256" key="1">
    <source>
        <dbReference type="ARBA" id="ARBA00022729"/>
    </source>
</evidence>
<dbReference type="SUPFAM" id="SSF63825">
    <property type="entry name" value="YWTD domain"/>
    <property type="match status" value="1"/>
</dbReference>
<dbReference type="PROSITE" id="PS00022">
    <property type="entry name" value="EGF_1"/>
    <property type="match status" value="2"/>
</dbReference>
<feature type="disulfide bond" evidence="4">
    <location>
        <begin position="431"/>
        <end position="441"/>
    </location>
</feature>
<dbReference type="InterPro" id="IPR050969">
    <property type="entry name" value="Dev_Signal_Modulators"/>
</dbReference>
<evidence type="ECO:0000259" key="7">
    <source>
        <dbReference type="PROSITE" id="PS50026"/>
    </source>
</evidence>
<dbReference type="KEGG" id="dpp:DICPUDRAFT_158929"/>
<keyword evidence="9" id="KW-1185">Reference proteome</keyword>
<dbReference type="GO" id="GO:0000281">
    <property type="term" value="P:mitotic cytokinesis"/>
    <property type="evidence" value="ECO:0007669"/>
    <property type="project" value="EnsemblProtists"/>
</dbReference>
<dbReference type="GO" id="GO:0005886">
    <property type="term" value="C:plasma membrane"/>
    <property type="evidence" value="ECO:0007669"/>
    <property type="project" value="EnsemblProtists"/>
</dbReference>
<dbReference type="Gene3D" id="2.10.25.10">
    <property type="entry name" value="Laminin"/>
    <property type="match status" value="1"/>
</dbReference>
<protein>
    <recommendedName>
        <fullName evidence="7">EGF-like domain-containing protein</fullName>
    </recommendedName>
</protein>
<dbReference type="InterPro" id="IPR041161">
    <property type="entry name" value="EGF_Tenascin"/>
</dbReference>
<keyword evidence="5" id="KW-0472">Membrane</keyword>
<feature type="chain" id="PRO_5003265596" description="EGF-like domain-containing protein" evidence="6">
    <location>
        <begin position="24"/>
        <end position="930"/>
    </location>
</feature>
<dbReference type="Proteomes" id="UP000001064">
    <property type="component" value="Unassembled WGS sequence"/>
</dbReference>
<dbReference type="GO" id="GO:0015629">
    <property type="term" value="C:actin cytoskeleton"/>
    <property type="evidence" value="ECO:0007669"/>
    <property type="project" value="EnsemblProtists"/>
</dbReference>